<reference evidence="7" key="1">
    <citation type="journal article" date="2014" name="Environ. Microbiol.">
        <title>Comparative genomics of the marine bacterial genus Glaciecola reveals the high degree of genomic diversity and genomic characteristic for cold adaptation.</title>
        <authorList>
            <person name="Qin Q.L."/>
            <person name="Xie B.B."/>
            <person name="Yu Y."/>
            <person name="Shu Y.L."/>
            <person name="Rong J.C."/>
            <person name="Zhang Y.J."/>
            <person name="Zhao D.L."/>
            <person name="Chen X.L."/>
            <person name="Zhang X.Y."/>
            <person name="Chen B."/>
            <person name="Zhou B.C."/>
            <person name="Zhang Y.Z."/>
        </authorList>
    </citation>
    <scope>NUCLEOTIDE SEQUENCE [LARGE SCALE GENOMIC DNA]</scope>
    <source>
        <strain evidence="7">ACAM 615</strain>
    </source>
</reference>
<dbReference type="NCBIfam" id="TIGR01182">
    <property type="entry name" value="eda"/>
    <property type="match status" value="1"/>
</dbReference>
<protein>
    <submittedName>
        <fullName evidence="6">KHG/KDPG aldolase</fullName>
    </submittedName>
</protein>
<evidence type="ECO:0000256" key="4">
    <source>
        <dbReference type="ARBA" id="ARBA00023239"/>
    </source>
</evidence>
<dbReference type="RefSeq" id="WP_006011028.1">
    <property type="nucleotide sequence ID" value="NZ_BAEQ01000028.1"/>
</dbReference>
<dbReference type="CDD" id="cd00452">
    <property type="entry name" value="KDPG_aldolase"/>
    <property type="match status" value="1"/>
</dbReference>
<evidence type="ECO:0000256" key="3">
    <source>
        <dbReference type="ARBA" id="ARBA00011233"/>
    </source>
</evidence>
<comment type="caution">
    <text evidence="6">The sequence shown here is derived from an EMBL/GenBank/DDBJ whole genome shotgun (WGS) entry which is preliminary data.</text>
</comment>
<accession>K6ZEC3</accession>
<evidence type="ECO:0000256" key="2">
    <source>
        <dbReference type="ARBA" id="ARBA00006906"/>
    </source>
</evidence>
<dbReference type="EMBL" id="BAEQ01000028">
    <property type="protein sequence ID" value="GAC28697.1"/>
    <property type="molecule type" value="Genomic_DNA"/>
</dbReference>
<dbReference type="SUPFAM" id="SSF51569">
    <property type="entry name" value="Aldolase"/>
    <property type="match status" value="1"/>
</dbReference>
<dbReference type="GO" id="GO:0016829">
    <property type="term" value="F:lyase activity"/>
    <property type="evidence" value="ECO:0007669"/>
    <property type="project" value="UniProtKB-KW"/>
</dbReference>
<dbReference type="PROSITE" id="PS51257">
    <property type="entry name" value="PROKAR_LIPOPROTEIN"/>
    <property type="match status" value="1"/>
</dbReference>
<dbReference type="InterPro" id="IPR000887">
    <property type="entry name" value="Aldlse_KDPG_KHG"/>
</dbReference>
<keyword evidence="7" id="KW-1185">Reference proteome</keyword>
<dbReference type="PANTHER" id="PTHR30246:SF1">
    <property type="entry name" value="2-DEHYDRO-3-DEOXY-6-PHOSPHOGALACTONATE ALDOLASE-RELATED"/>
    <property type="match status" value="1"/>
</dbReference>
<sequence>MPSARNKIAQQIISHKLIAIIRLNNSSSVQATLSCLVQGGVNALEITSNTPDFCLHIELARQQFPAVLVGAGTILNRELAKQAIAAGAQFLVTPNVNADVVEIAHDNNIPVLMGATTPTEIANAIAYGADIVKLFPANALSIDYYQALKGPFADTPMFAVGGISSNNASAWLSSGIQGVGVGSELAKEITSENAMTEHIRSIKQFIESVYE</sequence>
<keyword evidence="5" id="KW-0119">Carbohydrate metabolism</keyword>
<dbReference type="Gene3D" id="3.20.20.70">
    <property type="entry name" value="Aldolase class I"/>
    <property type="match status" value="1"/>
</dbReference>
<comment type="subunit">
    <text evidence="3">Homotrimer.</text>
</comment>
<dbReference type="STRING" id="1121922.GCA_000428905_02005"/>
<dbReference type="Proteomes" id="UP000006251">
    <property type="component" value="Unassembled WGS sequence"/>
</dbReference>
<keyword evidence="4" id="KW-0456">Lyase</keyword>
<comment type="pathway">
    <text evidence="1">Carbohydrate acid metabolism.</text>
</comment>
<dbReference type="InterPro" id="IPR013785">
    <property type="entry name" value="Aldolase_TIM"/>
</dbReference>
<dbReference type="PANTHER" id="PTHR30246">
    <property type="entry name" value="2-KETO-3-DEOXY-6-PHOSPHOGLUCONATE ALDOLASE"/>
    <property type="match status" value="1"/>
</dbReference>
<organism evidence="6 7">
    <name type="scientific">Brumicola pallidula DSM 14239 = ACAM 615</name>
    <dbReference type="NCBI Taxonomy" id="1121922"/>
    <lineage>
        <taxon>Bacteria</taxon>
        <taxon>Pseudomonadati</taxon>
        <taxon>Pseudomonadota</taxon>
        <taxon>Gammaproteobacteria</taxon>
        <taxon>Alteromonadales</taxon>
        <taxon>Alteromonadaceae</taxon>
        <taxon>Brumicola</taxon>
    </lineage>
</organism>
<comment type="similarity">
    <text evidence="2">Belongs to the KHG/KDPG aldolase family.</text>
</comment>
<proteinExistence type="inferred from homology"/>
<evidence type="ECO:0000256" key="1">
    <source>
        <dbReference type="ARBA" id="ARBA00004761"/>
    </source>
</evidence>
<name>K6ZEC3_9ALTE</name>
<dbReference type="AlphaFoldDB" id="K6ZEC3"/>
<evidence type="ECO:0000313" key="7">
    <source>
        <dbReference type="Proteomes" id="UP000006251"/>
    </source>
</evidence>
<gene>
    <name evidence="6" type="primary">kdgA</name>
    <name evidence="6" type="ORF">GPAL_1835</name>
</gene>
<dbReference type="Pfam" id="PF01081">
    <property type="entry name" value="Aldolase"/>
    <property type="match status" value="1"/>
</dbReference>
<dbReference type="OrthoDB" id="8590323at2"/>
<evidence type="ECO:0000256" key="5">
    <source>
        <dbReference type="ARBA" id="ARBA00023277"/>
    </source>
</evidence>
<evidence type="ECO:0000313" key="6">
    <source>
        <dbReference type="EMBL" id="GAC28697.1"/>
    </source>
</evidence>